<dbReference type="InterPro" id="IPR054209">
    <property type="entry name" value="DUF6916"/>
</dbReference>
<dbReference type="EMBL" id="JACOFU010000004">
    <property type="protein sequence ID" value="MBC3832155.1"/>
    <property type="molecule type" value="Genomic_DNA"/>
</dbReference>
<evidence type="ECO:0000313" key="4">
    <source>
        <dbReference type="Proteomes" id="UP000643610"/>
    </source>
</evidence>
<evidence type="ECO:0000313" key="3">
    <source>
        <dbReference type="EMBL" id="MBC3832155.1"/>
    </source>
</evidence>
<feature type="domain" description="DUF6916" evidence="2">
    <location>
        <begin position="60"/>
        <end position="154"/>
    </location>
</feature>
<keyword evidence="4" id="KW-1185">Reference proteome</keyword>
<evidence type="ECO:0000256" key="1">
    <source>
        <dbReference type="SAM" id="SignalP"/>
    </source>
</evidence>
<dbReference type="Proteomes" id="UP000643610">
    <property type="component" value="Unassembled WGS sequence"/>
</dbReference>
<protein>
    <recommendedName>
        <fullName evidence="2">DUF6916 domain-containing protein</fullName>
    </recommendedName>
</protein>
<proteinExistence type="predicted"/>
<gene>
    <name evidence="3" type="ORF">H8K33_11585</name>
</gene>
<organism evidence="3 4">
    <name type="scientific">Undibacterium amnicola</name>
    <dbReference type="NCBI Taxonomy" id="1834038"/>
    <lineage>
        <taxon>Bacteria</taxon>
        <taxon>Pseudomonadati</taxon>
        <taxon>Pseudomonadota</taxon>
        <taxon>Betaproteobacteria</taxon>
        <taxon>Burkholderiales</taxon>
        <taxon>Oxalobacteraceae</taxon>
        <taxon>Undibacterium</taxon>
    </lineage>
</organism>
<dbReference type="RefSeq" id="WP_186891194.1">
    <property type="nucleotide sequence ID" value="NZ_JACOFU010000004.1"/>
</dbReference>
<reference evidence="3 4" key="1">
    <citation type="submission" date="2020-08" db="EMBL/GenBank/DDBJ databases">
        <title>Novel species isolated from subtropical streams in China.</title>
        <authorList>
            <person name="Lu H."/>
        </authorList>
    </citation>
    <scope>NUCLEOTIDE SEQUENCE [LARGE SCALE GENOMIC DNA]</scope>
    <source>
        <strain evidence="3 4">KCTC 52442</strain>
    </source>
</reference>
<comment type="caution">
    <text evidence="3">The sequence shown here is derived from an EMBL/GenBank/DDBJ whole genome shotgun (WGS) entry which is preliminary data.</text>
</comment>
<keyword evidence="1" id="KW-0732">Signal</keyword>
<dbReference type="InterPro" id="IPR006311">
    <property type="entry name" value="TAT_signal"/>
</dbReference>
<name>A0ABR6XRN6_9BURK</name>
<sequence>MSSKQNLARRGFILFGGALALTSMTAPSSLANALMELEVLPSCTANFSNADHLCLRSFGLQDFTQLLGQNFLVGAGIHKVHMQLTNATSHARDADPRPATVRREPFSLQFSAQQGLQLPAEIYDVKHPKLGDMKVFMTQIGDQNSDKSQYEVVFG</sequence>
<accession>A0ABR6XRN6</accession>
<evidence type="ECO:0000259" key="2">
    <source>
        <dbReference type="Pfam" id="PF21880"/>
    </source>
</evidence>
<feature type="signal peptide" evidence="1">
    <location>
        <begin position="1"/>
        <end position="20"/>
    </location>
</feature>
<dbReference type="PROSITE" id="PS51318">
    <property type="entry name" value="TAT"/>
    <property type="match status" value="1"/>
</dbReference>
<feature type="chain" id="PRO_5045556182" description="DUF6916 domain-containing protein" evidence="1">
    <location>
        <begin position="21"/>
        <end position="155"/>
    </location>
</feature>
<dbReference type="Pfam" id="PF21880">
    <property type="entry name" value="DUF6916"/>
    <property type="match status" value="1"/>
</dbReference>